<keyword evidence="5" id="KW-1185">Reference proteome</keyword>
<dbReference type="Proteomes" id="UP000886595">
    <property type="component" value="Unassembled WGS sequence"/>
</dbReference>
<evidence type="ECO:0000313" key="5">
    <source>
        <dbReference type="Proteomes" id="UP000886595"/>
    </source>
</evidence>
<dbReference type="InterPro" id="IPR003676">
    <property type="entry name" value="SAUR_fam"/>
</dbReference>
<sequence>MGVERGSGKGLKQMLKRCSSLGKKSNVHVNSNGVPKGHFVVYVGLSRSRHIIPISFLTHPIFQAFTDRRIQGPALQIPILNLKPVFDSQSDLTYRFNSGINLDLIAWWCVETKNTVQGMRKKQKSCVLSPVEKK</sequence>
<proteinExistence type="inferred from homology"/>
<dbReference type="OrthoDB" id="1026046at2759"/>
<comment type="similarity">
    <text evidence="1">Belongs to the ARG7 family.</text>
</comment>
<accession>A0A8X7TJA9</accession>
<evidence type="ECO:0000256" key="3">
    <source>
        <dbReference type="ARBA" id="ARBA00022604"/>
    </source>
</evidence>
<name>A0A8X7TJA9_BRACI</name>
<keyword evidence="2" id="KW-0217">Developmental protein</keyword>
<comment type="caution">
    <text evidence="4">The sequence shown here is derived from an EMBL/GenBank/DDBJ whole genome shotgun (WGS) entry which is preliminary data.</text>
</comment>
<dbReference type="EMBL" id="JAAMPC010000134">
    <property type="protein sequence ID" value="KAG2243902.1"/>
    <property type="molecule type" value="Genomic_DNA"/>
</dbReference>
<reference evidence="4 5" key="1">
    <citation type="submission" date="2020-02" db="EMBL/GenBank/DDBJ databases">
        <authorList>
            <person name="Ma Q."/>
            <person name="Huang Y."/>
            <person name="Song X."/>
            <person name="Pei D."/>
        </authorList>
    </citation>
    <scope>NUCLEOTIDE SEQUENCE [LARGE SCALE GENOMIC DNA]</scope>
    <source>
        <strain evidence="4">Sxm20200214</strain>
        <tissue evidence="4">Leaf</tissue>
    </source>
</reference>
<gene>
    <name evidence="4" type="ORF">Bca52824_094244</name>
</gene>
<dbReference type="GO" id="GO:0009733">
    <property type="term" value="P:response to auxin"/>
    <property type="evidence" value="ECO:0007669"/>
    <property type="project" value="InterPro"/>
</dbReference>
<organism evidence="4 5">
    <name type="scientific">Brassica carinata</name>
    <name type="common">Ethiopian mustard</name>
    <name type="synonym">Abyssinian cabbage</name>
    <dbReference type="NCBI Taxonomy" id="52824"/>
    <lineage>
        <taxon>Eukaryota</taxon>
        <taxon>Viridiplantae</taxon>
        <taxon>Streptophyta</taxon>
        <taxon>Embryophyta</taxon>
        <taxon>Tracheophyta</taxon>
        <taxon>Spermatophyta</taxon>
        <taxon>Magnoliopsida</taxon>
        <taxon>eudicotyledons</taxon>
        <taxon>Gunneridae</taxon>
        <taxon>Pentapetalae</taxon>
        <taxon>rosids</taxon>
        <taxon>malvids</taxon>
        <taxon>Brassicales</taxon>
        <taxon>Brassicaceae</taxon>
        <taxon>Brassiceae</taxon>
        <taxon>Brassica</taxon>
    </lineage>
</organism>
<protein>
    <submittedName>
        <fullName evidence="4">Uncharacterized protein</fullName>
    </submittedName>
</protein>
<evidence type="ECO:0000256" key="1">
    <source>
        <dbReference type="ARBA" id="ARBA00006974"/>
    </source>
</evidence>
<evidence type="ECO:0000313" key="4">
    <source>
        <dbReference type="EMBL" id="KAG2243902.1"/>
    </source>
</evidence>
<evidence type="ECO:0000256" key="2">
    <source>
        <dbReference type="ARBA" id="ARBA00022473"/>
    </source>
</evidence>
<keyword evidence="3" id="KW-0341">Growth regulation</keyword>
<dbReference type="AlphaFoldDB" id="A0A8X7TJA9"/>
<dbReference type="Pfam" id="PF02519">
    <property type="entry name" value="Auxin_inducible"/>
    <property type="match status" value="1"/>
</dbReference>